<dbReference type="SUPFAM" id="SSF53300">
    <property type="entry name" value="vWA-like"/>
    <property type="match status" value="1"/>
</dbReference>
<feature type="domain" description="VWA-like" evidence="1">
    <location>
        <begin position="394"/>
        <end position="512"/>
    </location>
</feature>
<evidence type="ECO:0000313" key="2">
    <source>
        <dbReference type="EMBL" id="SNV71081.1"/>
    </source>
</evidence>
<accession>A0A239ZIE1</accession>
<gene>
    <name evidence="2" type="ORF">SAMEA44547418_01411</name>
</gene>
<proteinExistence type="predicted"/>
<dbReference type="InterPro" id="IPR018698">
    <property type="entry name" value="VWA-like_dom"/>
</dbReference>
<dbReference type="PANTHER" id="PTHR38730">
    <property type="entry name" value="SLL7028 PROTEIN"/>
    <property type="match status" value="1"/>
</dbReference>
<dbReference type="KEGG" id="vrm:44547418_01411"/>
<dbReference type="PANTHER" id="PTHR38730:SF1">
    <property type="entry name" value="SLL7028 PROTEIN"/>
    <property type="match status" value="1"/>
</dbReference>
<sequence length="547" mass="63468">MQRNLDKDDIRDDTDLLTHIDGWEKTGAYDADAVELLDRWHAKRERIHREAEALYTQIYAAYEAYVDSYEAQHHSLEPERIAADLMNHNISDSHIGTIGRALEDMPLEGTDLAVMQQTVMNTSYEQRLWAILHEVNSLLLEEDQFFGYFYLQMAHRIRFDMTGAFGINLKQGGYVLYVNPFILLRQPPDVMKDGIKREVLHIISAHLMRVKQLSQSFNKTAVHMAMDMVLNDYLEHVDRDAVTVANVNERFGLLLKRFRTIEYYAKAIDKVMTEKPYLFVPIEDADTAVAMEFNPETSHDIWDESDSIDTDTMDRITERYINEASKGDMEGYVKSLIDTFQKTRRTLPWYFYLKKLMGKVSSGYKKTAMRRNRRQPERLELSGTLRQHKAKVWVALDMSGSITDDEFTNALEQVLQIVHAYNHRITVVECDNEVRRIYTMESVRDVKPRLDVRGATAFSPVFSLANQHRVDLLVYFTDGKGEERLRDMPKGYKVLWVLTGEQPKLSLHNPHGPVRELGYAGVDERQDIDEFVRMSNRGGFSMANQEI</sequence>
<dbReference type="AlphaFoldDB" id="A0A239ZIE1"/>
<evidence type="ECO:0000259" key="1">
    <source>
        <dbReference type="Pfam" id="PF09967"/>
    </source>
</evidence>
<organism evidence="2 3">
    <name type="scientific">Veillonella rodentium</name>
    <dbReference type="NCBI Taxonomy" id="248315"/>
    <lineage>
        <taxon>Bacteria</taxon>
        <taxon>Bacillati</taxon>
        <taxon>Bacillota</taxon>
        <taxon>Negativicutes</taxon>
        <taxon>Veillonellales</taxon>
        <taxon>Veillonellaceae</taxon>
        <taxon>Veillonella</taxon>
    </lineage>
</organism>
<reference evidence="2 3" key="1">
    <citation type="submission" date="2017-06" db="EMBL/GenBank/DDBJ databases">
        <authorList>
            <consortium name="Pathogen Informatics"/>
        </authorList>
    </citation>
    <scope>NUCLEOTIDE SEQUENCE [LARGE SCALE GENOMIC DNA]</scope>
    <source>
        <strain evidence="2 3">NCTC12018</strain>
    </source>
</reference>
<dbReference type="Proteomes" id="UP000214973">
    <property type="component" value="Chromosome 1"/>
</dbReference>
<evidence type="ECO:0000313" key="3">
    <source>
        <dbReference type="Proteomes" id="UP000214973"/>
    </source>
</evidence>
<dbReference type="EMBL" id="LT906470">
    <property type="protein sequence ID" value="SNV71081.1"/>
    <property type="molecule type" value="Genomic_DNA"/>
</dbReference>
<keyword evidence="3" id="KW-1185">Reference proteome</keyword>
<dbReference type="Pfam" id="PF09967">
    <property type="entry name" value="DUF2201"/>
    <property type="match status" value="1"/>
</dbReference>
<protein>
    <submittedName>
        <fullName evidence="2">Uncharacterized protein conserved in bacteria</fullName>
    </submittedName>
</protein>
<name>A0A239ZIE1_9FIRM</name>
<dbReference type="RefSeq" id="WP_095066307.1">
    <property type="nucleotide sequence ID" value="NZ_LT906470.1"/>
</dbReference>
<dbReference type="InterPro" id="IPR036465">
    <property type="entry name" value="vWFA_dom_sf"/>
</dbReference>